<evidence type="ECO:0000256" key="1">
    <source>
        <dbReference type="SAM" id="Phobius"/>
    </source>
</evidence>
<evidence type="ECO:0000313" key="4">
    <source>
        <dbReference type="WBParaSite" id="TCLT_0000325201-mRNA-1"/>
    </source>
</evidence>
<keyword evidence="1" id="KW-1133">Transmembrane helix</keyword>
<sequence>MLANVMGPSSYAVSCGQLSRLQADWFLLACGIIVTSAFCIDGIAIADQFIEKLHQLCNIPMIDISDMCVAIIECTVD</sequence>
<gene>
    <name evidence="2" type="ORF">TCLT_LOCUS3247</name>
</gene>
<organism evidence="4">
    <name type="scientific">Thelazia callipaeda</name>
    <name type="common">Oriental eyeworm</name>
    <name type="synonym">Parasitic nematode</name>
    <dbReference type="NCBI Taxonomy" id="103827"/>
    <lineage>
        <taxon>Eukaryota</taxon>
        <taxon>Metazoa</taxon>
        <taxon>Ecdysozoa</taxon>
        <taxon>Nematoda</taxon>
        <taxon>Chromadorea</taxon>
        <taxon>Rhabditida</taxon>
        <taxon>Spirurina</taxon>
        <taxon>Spiruromorpha</taxon>
        <taxon>Thelazioidea</taxon>
        <taxon>Thelaziidae</taxon>
        <taxon>Thelazia</taxon>
    </lineage>
</organism>
<feature type="transmembrane region" description="Helical" evidence="1">
    <location>
        <begin position="25"/>
        <end position="46"/>
    </location>
</feature>
<dbReference type="Proteomes" id="UP000276776">
    <property type="component" value="Unassembled WGS sequence"/>
</dbReference>
<reference evidence="2 3" key="2">
    <citation type="submission" date="2018-11" db="EMBL/GenBank/DDBJ databases">
        <authorList>
            <consortium name="Pathogen Informatics"/>
        </authorList>
    </citation>
    <scope>NUCLEOTIDE SEQUENCE [LARGE SCALE GENOMIC DNA]</scope>
</reference>
<evidence type="ECO:0000313" key="3">
    <source>
        <dbReference type="Proteomes" id="UP000276776"/>
    </source>
</evidence>
<dbReference type="STRING" id="103827.A0A0N5CSP6"/>
<dbReference type="WBParaSite" id="TCLT_0000325201-mRNA-1">
    <property type="protein sequence ID" value="TCLT_0000325201-mRNA-1"/>
    <property type="gene ID" value="TCLT_0000325201"/>
</dbReference>
<keyword evidence="1" id="KW-0812">Transmembrane</keyword>
<dbReference type="AlphaFoldDB" id="A0A0N5CSP6"/>
<evidence type="ECO:0000313" key="2">
    <source>
        <dbReference type="EMBL" id="VDM99621.1"/>
    </source>
</evidence>
<accession>A0A0N5CSP6</accession>
<dbReference type="EMBL" id="UYYF01001176">
    <property type="protein sequence ID" value="VDM99621.1"/>
    <property type="molecule type" value="Genomic_DNA"/>
</dbReference>
<name>A0A0N5CSP6_THECL</name>
<keyword evidence="3" id="KW-1185">Reference proteome</keyword>
<keyword evidence="1" id="KW-0472">Membrane</keyword>
<proteinExistence type="predicted"/>
<reference evidence="4" key="1">
    <citation type="submission" date="2017-02" db="UniProtKB">
        <authorList>
            <consortium name="WormBaseParasite"/>
        </authorList>
    </citation>
    <scope>IDENTIFICATION</scope>
</reference>
<protein>
    <submittedName>
        <fullName evidence="4">Aa_trans domain-containing protein</fullName>
    </submittedName>
</protein>